<organism evidence="1 2">
    <name type="scientific">Lysobacter arvi</name>
    <dbReference type="NCBI Taxonomy" id="3038776"/>
    <lineage>
        <taxon>Bacteria</taxon>
        <taxon>Pseudomonadati</taxon>
        <taxon>Pseudomonadota</taxon>
        <taxon>Gammaproteobacteria</taxon>
        <taxon>Lysobacterales</taxon>
        <taxon>Lysobacteraceae</taxon>
        <taxon>Lysobacter</taxon>
    </lineage>
</organism>
<protein>
    <submittedName>
        <fullName evidence="1">DUF6402 family protein</fullName>
    </submittedName>
</protein>
<accession>A0ABU1CG97</accession>
<dbReference type="EMBL" id="JARUHG010000004">
    <property type="protein sequence ID" value="MDR0183969.1"/>
    <property type="molecule type" value="Genomic_DNA"/>
</dbReference>
<proteinExistence type="predicted"/>
<dbReference type="InterPro" id="IPR045646">
    <property type="entry name" value="DUF6402"/>
</dbReference>
<dbReference type="Pfam" id="PF19940">
    <property type="entry name" value="DUF6402"/>
    <property type="match status" value="1"/>
</dbReference>
<comment type="caution">
    <text evidence="1">The sequence shown here is derived from an EMBL/GenBank/DDBJ whole genome shotgun (WGS) entry which is preliminary data.</text>
</comment>
<name>A0ABU1CG97_9GAMM</name>
<evidence type="ECO:0000313" key="1">
    <source>
        <dbReference type="EMBL" id="MDR0183969.1"/>
    </source>
</evidence>
<dbReference type="RefSeq" id="WP_309263102.1">
    <property type="nucleotide sequence ID" value="NZ_JARUHG010000004.1"/>
</dbReference>
<gene>
    <name evidence="1" type="ORF">P8609_13475</name>
</gene>
<sequence length="299" mass="33989">MSLNDFSNTNALESNALFVLPEARSVMSPVSKREPKRVPTQRLEITQIPRAMRNMGWVTSARLIERWFSTPAWSMPGGVKSGDFDKRNLPFSHFDDTIITMKWAMRFPRFQEALAKVGRTSFHTPNGLEQLRSRLGGWRGTEPVQLGYYGMPTRSFDASCWVNSTVLGSKIDTLDDMYGALGIANVKVGVVGTAVVENKRKMFHVAHVGFYVLDYYDFVDWQYLGTWTKDRVLTKAEALFAETYTGRRIVNYKDGAFAKVFNQDFREYRDRTGRGGDFVVYSDVLWQQSNAVIDLGPVA</sequence>
<dbReference type="Proteomes" id="UP001233535">
    <property type="component" value="Unassembled WGS sequence"/>
</dbReference>
<keyword evidence="2" id="KW-1185">Reference proteome</keyword>
<reference evidence="1 2" key="1">
    <citation type="submission" date="2023-04" db="EMBL/GenBank/DDBJ databases">
        <title>Lysobacter sp. strain UC isolated from soil sample.</title>
        <authorList>
            <person name="Choksket S."/>
            <person name="Harshvardhan F."/>
            <person name="Rana R."/>
            <person name="Patil P.B."/>
            <person name="Korpole S."/>
        </authorList>
    </citation>
    <scope>NUCLEOTIDE SEQUENCE [LARGE SCALE GENOMIC DNA]</scope>
    <source>
        <strain evidence="1 2">UC</strain>
    </source>
</reference>
<evidence type="ECO:0000313" key="2">
    <source>
        <dbReference type="Proteomes" id="UP001233535"/>
    </source>
</evidence>